<feature type="compositionally biased region" description="Basic and acidic residues" evidence="1">
    <location>
        <begin position="125"/>
        <end position="134"/>
    </location>
</feature>
<evidence type="ECO:0000313" key="2">
    <source>
        <dbReference type="EMBL" id="CAI8045249.1"/>
    </source>
</evidence>
<accession>A0AA35X5R7</accession>
<gene>
    <name evidence="2" type="ORF">GBAR_LOCUS25047</name>
</gene>
<feature type="compositionally biased region" description="Polar residues" evidence="1">
    <location>
        <begin position="106"/>
        <end position="115"/>
    </location>
</feature>
<feature type="region of interest" description="Disordered" evidence="1">
    <location>
        <begin position="106"/>
        <end position="134"/>
    </location>
</feature>
<comment type="caution">
    <text evidence="2">The sequence shown here is derived from an EMBL/GenBank/DDBJ whole genome shotgun (WGS) entry which is preliminary data.</text>
</comment>
<sequence>MIVSTPQDSLVPQFWRSTVCGSATSQAPSRLSWTSSSLSTSVSSSWSASSSPSRPAKSGSHSERLQVRHGSHIHLQYSTGGDSAHHLHSEGLHQHLWLLYSRAGSSYSPLSSRPQFHSKGPEPLPRPDGRQDIQ</sequence>
<dbReference type="AlphaFoldDB" id="A0AA35X5R7"/>
<organism evidence="2 3">
    <name type="scientific">Geodia barretti</name>
    <name type="common">Barrett's horny sponge</name>
    <dbReference type="NCBI Taxonomy" id="519541"/>
    <lineage>
        <taxon>Eukaryota</taxon>
        <taxon>Metazoa</taxon>
        <taxon>Porifera</taxon>
        <taxon>Demospongiae</taxon>
        <taxon>Heteroscleromorpha</taxon>
        <taxon>Tetractinellida</taxon>
        <taxon>Astrophorina</taxon>
        <taxon>Geodiidae</taxon>
        <taxon>Geodia</taxon>
    </lineage>
</organism>
<dbReference type="EMBL" id="CASHTH010003461">
    <property type="protein sequence ID" value="CAI8045249.1"/>
    <property type="molecule type" value="Genomic_DNA"/>
</dbReference>
<keyword evidence="3" id="KW-1185">Reference proteome</keyword>
<feature type="compositionally biased region" description="Low complexity" evidence="1">
    <location>
        <begin position="29"/>
        <end position="59"/>
    </location>
</feature>
<evidence type="ECO:0000313" key="3">
    <source>
        <dbReference type="Proteomes" id="UP001174909"/>
    </source>
</evidence>
<protein>
    <submittedName>
        <fullName evidence="2">Uncharacterized protein</fullName>
    </submittedName>
</protein>
<proteinExistence type="predicted"/>
<dbReference type="Proteomes" id="UP001174909">
    <property type="component" value="Unassembled WGS sequence"/>
</dbReference>
<feature type="region of interest" description="Disordered" evidence="1">
    <location>
        <begin position="24"/>
        <end position="86"/>
    </location>
</feature>
<name>A0AA35X5R7_GEOBA</name>
<evidence type="ECO:0000256" key="1">
    <source>
        <dbReference type="SAM" id="MobiDB-lite"/>
    </source>
</evidence>
<reference evidence="2" key="1">
    <citation type="submission" date="2023-03" db="EMBL/GenBank/DDBJ databases">
        <authorList>
            <person name="Steffen K."/>
            <person name="Cardenas P."/>
        </authorList>
    </citation>
    <scope>NUCLEOTIDE SEQUENCE</scope>
</reference>